<protein>
    <recommendedName>
        <fullName evidence="6">Pentatricopeptide repeat-containing protein</fullName>
    </recommendedName>
</protein>
<organism evidence="4 5">
    <name type="scientific">Castilleja foliolosa</name>
    <dbReference type="NCBI Taxonomy" id="1961234"/>
    <lineage>
        <taxon>Eukaryota</taxon>
        <taxon>Viridiplantae</taxon>
        <taxon>Streptophyta</taxon>
        <taxon>Embryophyta</taxon>
        <taxon>Tracheophyta</taxon>
        <taxon>Spermatophyta</taxon>
        <taxon>Magnoliopsida</taxon>
        <taxon>eudicotyledons</taxon>
        <taxon>Gunneridae</taxon>
        <taxon>Pentapetalae</taxon>
        <taxon>asterids</taxon>
        <taxon>lamiids</taxon>
        <taxon>Lamiales</taxon>
        <taxon>Orobanchaceae</taxon>
        <taxon>Pedicularideae</taxon>
        <taxon>Castillejinae</taxon>
        <taxon>Castilleja</taxon>
    </lineage>
</organism>
<dbReference type="Pfam" id="PF20431">
    <property type="entry name" value="E_motif"/>
    <property type="match status" value="1"/>
</dbReference>
<name>A0ABD3EJU2_9LAMI</name>
<dbReference type="InterPro" id="IPR002885">
    <property type="entry name" value="PPR_rpt"/>
</dbReference>
<dbReference type="SUPFAM" id="SSF48452">
    <property type="entry name" value="TPR-like"/>
    <property type="match status" value="2"/>
</dbReference>
<evidence type="ECO:0000313" key="5">
    <source>
        <dbReference type="Proteomes" id="UP001632038"/>
    </source>
</evidence>
<dbReference type="PANTHER" id="PTHR47926">
    <property type="entry name" value="PENTATRICOPEPTIDE REPEAT-CONTAINING PROTEIN"/>
    <property type="match status" value="1"/>
</dbReference>
<sequence length="554" mass="62237">MTSLACDKVSNFLQQCTYKQLKQIHALIITTSLDKLSDVRLRFLRRSTEFGGMDYSNLIFAQMGGPLNRETALWNAMIRGYAYNGPRENCLKMFDEMSLRSIKPNNFTYPYVLNSCSQMGLFGVGRKVHGGIIKSGFGWAFSVGNALFDFYVKMVEFMEIGLSKNESLNDVRKVFDEMREKTVELGNKMIGQYANEGDAKNARVVFDEMPERDIVSWNTIILAYTKVGDVAAASELFERAPNKNVVTWTTMLGAYAATGDLKTARKVFDEMPDKNVVSWNCMMSSYNRIGEFMLALDLFDRMQSENVRPDSYTFAAALMACSNTSNLESGRHVHSLIRDWPKLDIIVGTALVEMYANCGDIDKAFTTFIKIRHKDVFCYNVVIKGLAIHGKAKDAIKIFHLMQKIRLKPNEHTYSSALFACNHGGLVNEGREIFKALERSSSAGPKLGDYCSMIDLLCKNDLLEEALSLAGDMQVEPDIAVWGVLLRGCQNRGDLKLAESIIRKAVELKSDEAGVHVLLSNIHASMGQWSDAHQVRKWMDEIGIWKRTGCSSIV</sequence>
<feature type="repeat" description="PPR" evidence="3">
    <location>
        <begin position="213"/>
        <end position="243"/>
    </location>
</feature>
<dbReference type="Pfam" id="PF13041">
    <property type="entry name" value="PPR_2"/>
    <property type="match status" value="3"/>
</dbReference>
<reference evidence="5" key="1">
    <citation type="journal article" date="2024" name="IScience">
        <title>Strigolactones Initiate the Formation of Haustorium-like Structures in Castilleja.</title>
        <authorList>
            <person name="Buerger M."/>
            <person name="Peterson D."/>
            <person name="Chory J."/>
        </authorList>
    </citation>
    <scope>NUCLEOTIDE SEQUENCE [LARGE SCALE GENOMIC DNA]</scope>
</reference>
<feature type="repeat" description="PPR" evidence="3">
    <location>
        <begin position="244"/>
        <end position="274"/>
    </location>
</feature>
<dbReference type="InterPro" id="IPR046960">
    <property type="entry name" value="PPR_At4g14850-like_plant"/>
</dbReference>
<dbReference type="FunFam" id="1.25.40.10:FF:000277">
    <property type="entry name" value="Pentatricopeptide repeat-containing protein, mitochondrial"/>
    <property type="match status" value="1"/>
</dbReference>
<keyword evidence="1" id="KW-0677">Repeat</keyword>
<feature type="repeat" description="PPR" evidence="3">
    <location>
        <begin position="375"/>
        <end position="409"/>
    </location>
</feature>
<dbReference type="PANTHER" id="PTHR47926:SF403">
    <property type="entry name" value="PENTACOTRIPEPTIDE-REPEAT REGION OF PRORP DOMAIN-CONTAINING PROTEIN"/>
    <property type="match status" value="1"/>
</dbReference>
<feature type="repeat" description="PPR" evidence="3">
    <location>
        <begin position="275"/>
        <end position="309"/>
    </location>
</feature>
<dbReference type="Proteomes" id="UP001632038">
    <property type="component" value="Unassembled WGS sequence"/>
</dbReference>
<dbReference type="EMBL" id="JAVIJP010000005">
    <property type="protein sequence ID" value="KAL3653501.1"/>
    <property type="molecule type" value="Genomic_DNA"/>
</dbReference>
<dbReference type="Gene3D" id="1.25.40.10">
    <property type="entry name" value="Tetratricopeptide repeat domain"/>
    <property type="match status" value="5"/>
</dbReference>
<keyword evidence="5" id="KW-1185">Reference proteome</keyword>
<dbReference type="GO" id="GO:0005737">
    <property type="term" value="C:cytoplasm"/>
    <property type="evidence" value="ECO:0007669"/>
    <property type="project" value="UniProtKB-ARBA"/>
</dbReference>
<dbReference type="PROSITE" id="PS51375">
    <property type="entry name" value="PPR"/>
    <property type="match status" value="5"/>
</dbReference>
<accession>A0ABD3EJU2</accession>
<evidence type="ECO:0000256" key="3">
    <source>
        <dbReference type="PROSITE-ProRule" id="PRU00708"/>
    </source>
</evidence>
<feature type="repeat" description="PPR" evidence="3">
    <location>
        <begin position="70"/>
        <end position="104"/>
    </location>
</feature>
<evidence type="ECO:0008006" key="6">
    <source>
        <dbReference type="Google" id="ProtNLM"/>
    </source>
</evidence>
<dbReference type="InterPro" id="IPR046848">
    <property type="entry name" value="E_motif"/>
</dbReference>
<evidence type="ECO:0000256" key="2">
    <source>
        <dbReference type="ARBA" id="ARBA00061659"/>
    </source>
</evidence>
<evidence type="ECO:0000256" key="1">
    <source>
        <dbReference type="ARBA" id="ARBA00022737"/>
    </source>
</evidence>
<dbReference type="Pfam" id="PF01535">
    <property type="entry name" value="PPR"/>
    <property type="match status" value="4"/>
</dbReference>
<comment type="caution">
    <text evidence="4">The sequence shown here is derived from an EMBL/GenBank/DDBJ whole genome shotgun (WGS) entry which is preliminary data.</text>
</comment>
<dbReference type="NCBIfam" id="TIGR00756">
    <property type="entry name" value="PPR"/>
    <property type="match status" value="4"/>
</dbReference>
<dbReference type="GO" id="GO:0016556">
    <property type="term" value="P:mRNA modification"/>
    <property type="evidence" value="ECO:0007669"/>
    <property type="project" value="UniProtKB-ARBA"/>
</dbReference>
<dbReference type="InterPro" id="IPR011990">
    <property type="entry name" value="TPR-like_helical_dom_sf"/>
</dbReference>
<comment type="similarity">
    <text evidence="2">Belongs to the PPR family. PCMP-E subfamily.</text>
</comment>
<evidence type="ECO:0000313" key="4">
    <source>
        <dbReference type="EMBL" id="KAL3653501.1"/>
    </source>
</evidence>
<proteinExistence type="inferred from homology"/>
<gene>
    <name evidence="4" type="ORF">CASFOL_003182</name>
</gene>
<dbReference type="AlphaFoldDB" id="A0ABD3EJU2"/>